<protein>
    <submittedName>
        <fullName evidence="3">Aminoglycoside phosphotransferase family protein</fullName>
    </submittedName>
</protein>
<dbReference type="Pfam" id="PF01636">
    <property type="entry name" value="APH"/>
    <property type="match status" value="1"/>
</dbReference>
<evidence type="ECO:0000313" key="3">
    <source>
        <dbReference type="EMBL" id="TMQ67221.1"/>
    </source>
</evidence>
<dbReference type="InterPro" id="IPR002575">
    <property type="entry name" value="Aminoglycoside_PTrfase"/>
</dbReference>
<evidence type="ECO:0000313" key="4">
    <source>
        <dbReference type="Proteomes" id="UP000316609"/>
    </source>
</evidence>
<dbReference type="GO" id="GO:0016740">
    <property type="term" value="F:transferase activity"/>
    <property type="evidence" value="ECO:0007669"/>
    <property type="project" value="UniProtKB-KW"/>
</dbReference>
<organism evidence="3 4">
    <name type="scientific">Eiseniibacteriota bacterium</name>
    <dbReference type="NCBI Taxonomy" id="2212470"/>
    <lineage>
        <taxon>Bacteria</taxon>
        <taxon>Candidatus Eiseniibacteriota</taxon>
    </lineage>
</organism>
<sequence>MGHPSSRPGLAGDRPLHSGGARGLCVRGEDGVAHHGRGGDPQTRSLGCHPAAARRHGLGDRESPFRGSGIPLGSGVVAAIHARLSLARPRGGRGMAGMIEGLDRALHATGEPGLPELRRALGTVLAGSASSLRFADEHRLKARVFRLRFDAGQHSQSVVVKRLDPIEAKRNELAAMEWLPAVRLAANGPGLLGASATTDGPWIWHVYQDLGDATLEGREGDAGRVAAAVRLIARIHSRFASHPRIAECRPYGTFGISYFASNVRDALRGLESLRPPTITLSRSREALRDRLLAQLEMLLESVPRRARCLAEWGGPETLLHGDLWTSNTFVLGTPSDFEPRLIDWDRAGVGPMSYDLSTFLLRFSPAQRPWILDLYARSLENQAWRLPSTPHLNLLFETAELARYANCLIWPALAIANEGAGWGFAALAEVEQWFGTLEPVLAVEPTACAEARRAAVGARSCDWR</sequence>
<evidence type="ECO:0000259" key="2">
    <source>
        <dbReference type="Pfam" id="PF01636"/>
    </source>
</evidence>
<dbReference type="InterPro" id="IPR011009">
    <property type="entry name" value="Kinase-like_dom_sf"/>
</dbReference>
<dbReference type="Gene3D" id="3.90.1200.10">
    <property type="match status" value="1"/>
</dbReference>
<accession>A0A538TUD3</accession>
<feature type="domain" description="Aminoglycoside phosphotransferase" evidence="2">
    <location>
        <begin position="144"/>
        <end position="384"/>
    </location>
</feature>
<reference evidence="3 4" key="1">
    <citation type="journal article" date="2019" name="Nat. Microbiol.">
        <title>Mediterranean grassland soil C-N compound turnover is dependent on rainfall and depth, and is mediated by genomically divergent microorganisms.</title>
        <authorList>
            <person name="Diamond S."/>
            <person name="Andeer P.F."/>
            <person name="Li Z."/>
            <person name="Crits-Christoph A."/>
            <person name="Burstein D."/>
            <person name="Anantharaman K."/>
            <person name="Lane K.R."/>
            <person name="Thomas B.C."/>
            <person name="Pan C."/>
            <person name="Northen T.R."/>
            <person name="Banfield J.F."/>
        </authorList>
    </citation>
    <scope>NUCLEOTIDE SEQUENCE [LARGE SCALE GENOMIC DNA]</scope>
    <source>
        <strain evidence="3">WS_8</strain>
    </source>
</reference>
<dbReference type="AlphaFoldDB" id="A0A538TUD3"/>
<keyword evidence="3" id="KW-0808">Transferase</keyword>
<evidence type="ECO:0000256" key="1">
    <source>
        <dbReference type="SAM" id="MobiDB-lite"/>
    </source>
</evidence>
<comment type="caution">
    <text evidence="3">The sequence shown here is derived from an EMBL/GenBank/DDBJ whole genome shotgun (WGS) entry which is preliminary data.</text>
</comment>
<name>A0A538TUD3_UNCEI</name>
<gene>
    <name evidence="3" type="ORF">E6K78_05450</name>
</gene>
<dbReference type="EMBL" id="VBOY01000046">
    <property type="protein sequence ID" value="TMQ67221.1"/>
    <property type="molecule type" value="Genomic_DNA"/>
</dbReference>
<dbReference type="Proteomes" id="UP000316609">
    <property type="component" value="Unassembled WGS sequence"/>
</dbReference>
<dbReference type="SUPFAM" id="SSF56112">
    <property type="entry name" value="Protein kinase-like (PK-like)"/>
    <property type="match status" value="1"/>
</dbReference>
<proteinExistence type="predicted"/>
<feature type="region of interest" description="Disordered" evidence="1">
    <location>
        <begin position="1"/>
        <end position="48"/>
    </location>
</feature>